<feature type="region of interest" description="Disordered" evidence="1">
    <location>
        <begin position="1"/>
        <end position="21"/>
    </location>
</feature>
<evidence type="ECO:0008006" key="4">
    <source>
        <dbReference type="Google" id="ProtNLM"/>
    </source>
</evidence>
<accession>A0A1G9FHR2</accession>
<evidence type="ECO:0000313" key="2">
    <source>
        <dbReference type="EMBL" id="SDK87930.1"/>
    </source>
</evidence>
<dbReference type="EMBL" id="FNFU01000016">
    <property type="protein sequence ID" value="SDK87930.1"/>
    <property type="molecule type" value="Genomic_DNA"/>
</dbReference>
<dbReference type="STRING" id="386301.SAMN05216282_11631"/>
<gene>
    <name evidence="2" type="ORF">SAMN05216282_11631</name>
</gene>
<dbReference type="OrthoDB" id="163160at2"/>
<dbReference type="Proteomes" id="UP000198701">
    <property type="component" value="Unassembled WGS sequence"/>
</dbReference>
<evidence type="ECO:0000256" key="1">
    <source>
        <dbReference type="SAM" id="MobiDB-lite"/>
    </source>
</evidence>
<proteinExistence type="predicted"/>
<organism evidence="2 3">
    <name type="scientific">Cryobacterium psychrotolerans</name>
    <dbReference type="NCBI Taxonomy" id="386301"/>
    <lineage>
        <taxon>Bacteria</taxon>
        <taxon>Bacillati</taxon>
        <taxon>Actinomycetota</taxon>
        <taxon>Actinomycetes</taxon>
        <taxon>Micrococcales</taxon>
        <taxon>Microbacteriaceae</taxon>
        <taxon>Cryobacterium</taxon>
    </lineage>
</organism>
<protein>
    <recommendedName>
        <fullName evidence="4">ABM domain-containing protein</fullName>
    </recommendedName>
</protein>
<dbReference type="AlphaFoldDB" id="A0A1G9FHR2"/>
<keyword evidence="3" id="KW-1185">Reference proteome</keyword>
<dbReference type="InterPro" id="IPR011008">
    <property type="entry name" value="Dimeric_a/b-barrel"/>
</dbReference>
<reference evidence="2 3" key="1">
    <citation type="submission" date="2016-10" db="EMBL/GenBank/DDBJ databases">
        <authorList>
            <person name="de Groot N.N."/>
        </authorList>
    </citation>
    <scope>NUCLEOTIDE SEQUENCE [LARGE SCALE GENOMIC DNA]</scope>
    <source>
        <strain evidence="2 3">CGMCC 1.5382</strain>
    </source>
</reference>
<dbReference type="RefSeq" id="WP_092324332.1">
    <property type="nucleotide sequence ID" value="NZ_FNFU01000016.1"/>
</dbReference>
<sequence>MFARVSTYETSPESRLDEASTKEITDRVLALPGNRGIYFLTSTEPGKALSITLWDSADSLSASQQAANTIRADASSEQAMRIVGVEEFEVSASSLKD</sequence>
<name>A0A1G9FHR2_9MICO</name>
<dbReference type="SUPFAM" id="SSF54909">
    <property type="entry name" value="Dimeric alpha+beta barrel"/>
    <property type="match status" value="1"/>
</dbReference>
<evidence type="ECO:0000313" key="3">
    <source>
        <dbReference type="Proteomes" id="UP000198701"/>
    </source>
</evidence>
<feature type="compositionally biased region" description="Basic and acidic residues" evidence="1">
    <location>
        <begin position="12"/>
        <end position="21"/>
    </location>
</feature>